<keyword evidence="4" id="KW-0378">Hydrolase</keyword>
<evidence type="ECO:0000313" key="11">
    <source>
        <dbReference type="RefSeq" id="XP_012940735.1"/>
    </source>
</evidence>
<evidence type="ECO:0000256" key="5">
    <source>
        <dbReference type="ARBA" id="ARBA00022833"/>
    </source>
</evidence>
<evidence type="ECO:0000256" key="3">
    <source>
        <dbReference type="ARBA" id="ARBA00022723"/>
    </source>
</evidence>
<organism evidence="10 11">
    <name type="scientific">Aplysia californica</name>
    <name type="common">California sea hare</name>
    <dbReference type="NCBI Taxonomy" id="6500"/>
    <lineage>
        <taxon>Eukaryota</taxon>
        <taxon>Metazoa</taxon>
        <taxon>Spiralia</taxon>
        <taxon>Lophotrochozoa</taxon>
        <taxon>Mollusca</taxon>
        <taxon>Gastropoda</taxon>
        <taxon>Heterobranchia</taxon>
        <taxon>Euthyneura</taxon>
        <taxon>Tectipleura</taxon>
        <taxon>Aplysiida</taxon>
        <taxon>Aplysioidea</taxon>
        <taxon>Aplysiidae</taxon>
        <taxon>Aplysia</taxon>
    </lineage>
</organism>
<dbReference type="Pfam" id="PF05649">
    <property type="entry name" value="Peptidase_M13_N"/>
    <property type="match status" value="1"/>
</dbReference>
<keyword evidence="10" id="KW-1185">Reference proteome</keyword>
<name>A0ABM1A4L0_APLCA</name>
<dbReference type="PRINTS" id="PR00786">
    <property type="entry name" value="NEPRILYSIN"/>
</dbReference>
<keyword evidence="5" id="KW-0862">Zinc</keyword>
<dbReference type="CDD" id="cd08662">
    <property type="entry name" value="M13"/>
    <property type="match status" value="1"/>
</dbReference>
<reference evidence="11" key="1">
    <citation type="submission" date="2025-08" db="UniProtKB">
        <authorList>
            <consortium name="RefSeq"/>
        </authorList>
    </citation>
    <scope>IDENTIFICATION</scope>
</reference>
<dbReference type="SUPFAM" id="SSF55486">
    <property type="entry name" value="Metalloproteases ('zincins'), catalytic domain"/>
    <property type="match status" value="1"/>
</dbReference>
<keyword evidence="6" id="KW-0482">Metalloprotease</keyword>
<dbReference type="Proteomes" id="UP000694888">
    <property type="component" value="Unplaced"/>
</dbReference>
<dbReference type="InterPro" id="IPR000718">
    <property type="entry name" value="Peptidase_M13"/>
</dbReference>
<dbReference type="InterPro" id="IPR042089">
    <property type="entry name" value="Peptidase_M13_dom_2"/>
</dbReference>
<feature type="domain" description="Peptidase M13 N-terminal" evidence="9">
    <location>
        <begin position="112"/>
        <end position="502"/>
    </location>
</feature>
<dbReference type="InterPro" id="IPR018497">
    <property type="entry name" value="Peptidase_M13_C"/>
</dbReference>
<feature type="domain" description="Peptidase M13 C-terminal" evidence="8">
    <location>
        <begin position="561"/>
        <end position="763"/>
    </location>
</feature>
<sequence>MKKTINKKTYCILITPPPPPEEVAVTTPVEQPQPVIPPDAPPPRQGCMEKRSCIEKLLIVLLIIIIIICLAFVAAFIVFYLFAAPPEGTCLTEECVSAASRLKSYMDDSVEPCNNFYEYACGGWLKKQVLEPDELKKDVGTSIGDANRIKIKSLLEVSSRANDSDYKVKPRAFYKACINEDKLEKRGSRPFFALLNEVGPFPALDPNWNETKFSLEETLVNLAKLALMPIVTVAVQRDLKDTQVNRIYVADAALSLGSRKKYERGREDPRVKHYETWLVKNLEMLGADPEEAKQDVAAIIDLEIHIARLMRDDVEKKDMSSSYNSMTIAMLQSKYPWLNWLEFLQGFASDPQQGGGVYVGVEETVINTEPAYLEQLGNLLKNTSQRVLANYVMSHMVKFTSALGPKYVALYDEKNKAVLGIEPAPRWERCANEATSIFPEAVSRMYVDQFFSKDAKKYMKTMIQDLTVAFRELLEENNWMGKDTKEKANEKLKQMGNKIGYPDYLLKDDRLNTLYQKISADEGKYMETIRDYKLFVTLENVKKLREPKDKSKWDIHPATVNAHYNVLDNEIIFPAAFLQAPVYDPGYSSSMNYGSAGFSIGAEVVKAFDLKGSQYNPKGELKSWWTSKDKENFKSRSQCFVDQYGCYKWDGNSIDGELTLGENIADNGGLKQSYRAYRNLVARQGTEEKRLPGLKLNHDQIFFLSFAQVWCAKIRDEVKKGVVESDPHSPPPYRVYGTLQNSVDFSRAFNCPVGSRMNPMRKCVLW</sequence>
<protein>
    <submittedName>
        <fullName evidence="11">Endothelin-converting enzyme homolog</fullName>
    </submittedName>
</protein>
<dbReference type="InterPro" id="IPR008753">
    <property type="entry name" value="Peptidase_M13_N"/>
</dbReference>
<dbReference type="PANTHER" id="PTHR11733">
    <property type="entry name" value="ZINC METALLOPROTEASE FAMILY M13 NEPRILYSIN-RELATED"/>
    <property type="match status" value="1"/>
</dbReference>
<dbReference type="GeneID" id="101853869"/>
<dbReference type="Gene3D" id="3.40.390.10">
    <property type="entry name" value="Collagenase (Catalytic Domain)"/>
    <property type="match status" value="1"/>
</dbReference>
<proteinExistence type="predicted"/>
<evidence type="ECO:0000313" key="10">
    <source>
        <dbReference type="Proteomes" id="UP000694888"/>
    </source>
</evidence>
<feature type="transmembrane region" description="Helical" evidence="7">
    <location>
        <begin position="57"/>
        <end position="82"/>
    </location>
</feature>
<accession>A0ABM1A4L0</accession>
<dbReference type="Pfam" id="PF01431">
    <property type="entry name" value="Peptidase_M13"/>
    <property type="match status" value="1"/>
</dbReference>
<dbReference type="InterPro" id="IPR024079">
    <property type="entry name" value="MetalloPept_cat_dom_sf"/>
</dbReference>
<keyword evidence="7" id="KW-0812">Transmembrane</keyword>
<evidence type="ECO:0000256" key="4">
    <source>
        <dbReference type="ARBA" id="ARBA00022801"/>
    </source>
</evidence>
<evidence type="ECO:0000259" key="9">
    <source>
        <dbReference type="Pfam" id="PF05649"/>
    </source>
</evidence>
<dbReference type="Gene3D" id="1.10.1380.10">
    <property type="entry name" value="Neutral endopeptidase , domain2"/>
    <property type="match status" value="1"/>
</dbReference>
<dbReference type="PANTHER" id="PTHR11733:SF240">
    <property type="entry name" value="GH14155P-RELATED"/>
    <property type="match status" value="1"/>
</dbReference>
<evidence type="ECO:0000256" key="7">
    <source>
        <dbReference type="SAM" id="Phobius"/>
    </source>
</evidence>
<dbReference type="PROSITE" id="PS51885">
    <property type="entry name" value="NEPRILYSIN"/>
    <property type="match status" value="1"/>
</dbReference>
<keyword evidence="7" id="KW-1133">Transmembrane helix</keyword>
<gene>
    <name evidence="11" type="primary">LOC101853869</name>
</gene>
<keyword evidence="2" id="KW-0645">Protease</keyword>
<evidence type="ECO:0000256" key="1">
    <source>
        <dbReference type="ARBA" id="ARBA00001947"/>
    </source>
</evidence>
<dbReference type="RefSeq" id="XP_012940735.1">
    <property type="nucleotide sequence ID" value="XM_013085281.2"/>
</dbReference>
<evidence type="ECO:0000259" key="8">
    <source>
        <dbReference type="Pfam" id="PF01431"/>
    </source>
</evidence>
<comment type="cofactor">
    <cofactor evidence="1">
        <name>Zn(2+)</name>
        <dbReference type="ChEBI" id="CHEBI:29105"/>
    </cofactor>
</comment>
<keyword evidence="7" id="KW-0472">Membrane</keyword>
<evidence type="ECO:0000256" key="2">
    <source>
        <dbReference type="ARBA" id="ARBA00022670"/>
    </source>
</evidence>
<evidence type="ECO:0000256" key="6">
    <source>
        <dbReference type="ARBA" id="ARBA00023049"/>
    </source>
</evidence>
<keyword evidence="3" id="KW-0479">Metal-binding</keyword>